<dbReference type="AlphaFoldDB" id="A0A8H6YWB2"/>
<evidence type="ECO:0000313" key="3">
    <source>
        <dbReference type="Proteomes" id="UP000620124"/>
    </source>
</evidence>
<name>A0A8H6YWB2_9AGAR</name>
<dbReference type="OrthoDB" id="3091678at2759"/>
<proteinExistence type="predicted"/>
<comment type="caution">
    <text evidence="2">The sequence shown here is derived from an EMBL/GenBank/DDBJ whole genome shotgun (WGS) entry which is preliminary data.</text>
</comment>
<dbReference type="EMBL" id="JACAZI010000003">
    <property type="protein sequence ID" value="KAF7366112.1"/>
    <property type="molecule type" value="Genomic_DNA"/>
</dbReference>
<sequence>MSSISPAFNIDGHALGKSLAAARAKLLATLPLIEKVDDYANTKLGGKWAKLRTPTLDNIAQTTNETQVDLATAIKDFLMFNQEANNPDFTNDIIAEVGKKAQTLEDGAAKANQTAAVRELSDAVHQIGVDFAKSVAEKDKEIDSELQQATAAVGSAEEEFKAVLAKLVDTSKVDPGAKIEEFMRMGKELLTKIGEIGGKGTKNSKAAAALAAVSSVGTPKDPSPATDLKEVERQLTAAKANLQSARDAKARADAADAVRSAADTPATRAAIKQTEDLLETVHKEEGKLAEAWNAMANELSGYLKDFTNNQKENTPATQRALTAHIHKVTSSEAALKDLAASLEDAAHN</sequence>
<evidence type="ECO:0000256" key="1">
    <source>
        <dbReference type="SAM" id="Coils"/>
    </source>
</evidence>
<dbReference type="Proteomes" id="UP000620124">
    <property type="component" value="Unassembled WGS sequence"/>
</dbReference>
<keyword evidence="3" id="KW-1185">Reference proteome</keyword>
<reference evidence="2" key="1">
    <citation type="submission" date="2020-05" db="EMBL/GenBank/DDBJ databases">
        <title>Mycena genomes resolve the evolution of fungal bioluminescence.</title>
        <authorList>
            <person name="Tsai I.J."/>
        </authorList>
    </citation>
    <scope>NUCLEOTIDE SEQUENCE</scope>
    <source>
        <strain evidence="2">CCC161011</strain>
    </source>
</reference>
<accession>A0A8H6YWB2</accession>
<gene>
    <name evidence="2" type="ORF">MVEN_00488000</name>
</gene>
<feature type="coiled-coil region" evidence="1">
    <location>
        <begin position="228"/>
        <end position="255"/>
    </location>
</feature>
<keyword evidence="1" id="KW-0175">Coiled coil</keyword>
<organism evidence="2 3">
    <name type="scientific">Mycena venus</name>
    <dbReference type="NCBI Taxonomy" id="2733690"/>
    <lineage>
        <taxon>Eukaryota</taxon>
        <taxon>Fungi</taxon>
        <taxon>Dikarya</taxon>
        <taxon>Basidiomycota</taxon>
        <taxon>Agaricomycotina</taxon>
        <taxon>Agaricomycetes</taxon>
        <taxon>Agaricomycetidae</taxon>
        <taxon>Agaricales</taxon>
        <taxon>Marasmiineae</taxon>
        <taxon>Mycenaceae</taxon>
        <taxon>Mycena</taxon>
    </lineage>
</organism>
<protein>
    <submittedName>
        <fullName evidence="2">Uncharacterized protein</fullName>
    </submittedName>
</protein>
<evidence type="ECO:0000313" key="2">
    <source>
        <dbReference type="EMBL" id="KAF7366112.1"/>
    </source>
</evidence>